<dbReference type="Proteomes" id="UP001066276">
    <property type="component" value="Chromosome 7"/>
</dbReference>
<gene>
    <name evidence="2" type="ORF">NDU88_008121</name>
</gene>
<dbReference type="EMBL" id="JANPWB010000011">
    <property type="protein sequence ID" value="KAJ1129756.1"/>
    <property type="molecule type" value="Genomic_DNA"/>
</dbReference>
<protein>
    <submittedName>
        <fullName evidence="2">Uncharacterized protein</fullName>
    </submittedName>
</protein>
<comment type="caution">
    <text evidence="2">The sequence shown here is derived from an EMBL/GenBank/DDBJ whole genome shotgun (WGS) entry which is preliminary data.</text>
</comment>
<accession>A0AAV7PNA9</accession>
<keyword evidence="3" id="KW-1185">Reference proteome</keyword>
<feature type="region of interest" description="Disordered" evidence="1">
    <location>
        <begin position="1"/>
        <end position="148"/>
    </location>
</feature>
<organism evidence="2 3">
    <name type="scientific">Pleurodeles waltl</name>
    <name type="common">Iberian ribbed newt</name>
    <dbReference type="NCBI Taxonomy" id="8319"/>
    <lineage>
        <taxon>Eukaryota</taxon>
        <taxon>Metazoa</taxon>
        <taxon>Chordata</taxon>
        <taxon>Craniata</taxon>
        <taxon>Vertebrata</taxon>
        <taxon>Euteleostomi</taxon>
        <taxon>Amphibia</taxon>
        <taxon>Batrachia</taxon>
        <taxon>Caudata</taxon>
        <taxon>Salamandroidea</taxon>
        <taxon>Salamandridae</taxon>
        <taxon>Pleurodelinae</taxon>
        <taxon>Pleurodeles</taxon>
    </lineage>
</organism>
<proteinExistence type="predicted"/>
<sequence length="148" mass="16183">MRERACDGLDWVGPHSAPACAGASLADPEASPCPTNREVLRQRRRGSGPLNYQASRYAEEANERGRSESRTTKETTKKEEDKRARGGGERRIQHPHGTVPSVQVREEGDAKEVGGPNRGRRVRTPGSRMGLPATLQEERGRGRCVAVA</sequence>
<feature type="compositionally biased region" description="Basic and acidic residues" evidence="1">
    <location>
        <begin position="57"/>
        <end position="92"/>
    </location>
</feature>
<dbReference type="AlphaFoldDB" id="A0AAV7PNA9"/>
<evidence type="ECO:0000256" key="1">
    <source>
        <dbReference type="SAM" id="MobiDB-lite"/>
    </source>
</evidence>
<name>A0AAV7PNA9_PLEWA</name>
<reference evidence="2" key="1">
    <citation type="journal article" date="2022" name="bioRxiv">
        <title>Sequencing and chromosome-scale assembly of the giantPleurodeles waltlgenome.</title>
        <authorList>
            <person name="Brown T."/>
            <person name="Elewa A."/>
            <person name="Iarovenko S."/>
            <person name="Subramanian E."/>
            <person name="Araus A.J."/>
            <person name="Petzold A."/>
            <person name="Susuki M."/>
            <person name="Suzuki K.-i.T."/>
            <person name="Hayashi T."/>
            <person name="Toyoda A."/>
            <person name="Oliveira C."/>
            <person name="Osipova E."/>
            <person name="Leigh N.D."/>
            <person name="Simon A."/>
            <person name="Yun M.H."/>
        </authorList>
    </citation>
    <scope>NUCLEOTIDE SEQUENCE</scope>
    <source>
        <strain evidence="2">20211129_DDA</strain>
        <tissue evidence="2">Liver</tissue>
    </source>
</reference>
<evidence type="ECO:0000313" key="2">
    <source>
        <dbReference type="EMBL" id="KAJ1129756.1"/>
    </source>
</evidence>
<evidence type="ECO:0000313" key="3">
    <source>
        <dbReference type="Proteomes" id="UP001066276"/>
    </source>
</evidence>